<proteinExistence type="inferred from homology"/>
<keyword evidence="4 12" id="KW-0812">Transmembrane</keyword>
<keyword evidence="10" id="KW-0143">Chaperone</keyword>
<keyword evidence="3" id="KW-0813">Transport</keyword>
<evidence type="ECO:0000256" key="5">
    <source>
        <dbReference type="ARBA" id="ARBA00022982"/>
    </source>
</evidence>
<dbReference type="GO" id="GO:0015035">
    <property type="term" value="F:protein-disulfide reductase activity"/>
    <property type="evidence" value="ECO:0007669"/>
    <property type="project" value="InterPro"/>
</dbReference>
<organism evidence="13">
    <name type="scientific">Pseudomonas marincola</name>
    <dbReference type="NCBI Taxonomy" id="437900"/>
    <lineage>
        <taxon>Bacteria</taxon>
        <taxon>Pseudomonadati</taxon>
        <taxon>Pseudomonadota</taxon>
        <taxon>Gammaproteobacteria</taxon>
        <taxon>Pseudomonadales</taxon>
        <taxon>Pseudomonadaceae</taxon>
        <taxon>Pseudomonas</taxon>
    </lineage>
</organism>
<dbReference type="PIRSF" id="PIRSF036659">
    <property type="entry name" value="BdbC"/>
    <property type="match status" value="1"/>
</dbReference>
<keyword evidence="7" id="KW-0560">Oxidoreductase</keyword>
<protein>
    <submittedName>
        <fullName evidence="13">Putative disulfide formation protein</fullName>
    </submittedName>
</protein>
<evidence type="ECO:0000256" key="4">
    <source>
        <dbReference type="ARBA" id="ARBA00022692"/>
    </source>
</evidence>
<sequence>MSASDTSAHAFSSWCLLLAAWLLALVATLSALFIGEVMGQAPCNLCWFQRAFMFPLVIILAVASYRSDFAVWRYALPVASVGGFIALYHSLLYAGVFGDSIQPCGAGGSCSGSNMTIFGVVPLPVLSLIIFSLISALLLIIFRRSSQ</sequence>
<evidence type="ECO:0000256" key="7">
    <source>
        <dbReference type="ARBA" id="ARBA00023002"/>
    </source>
</evidence>
<dbReference type="GO" id="GO:0006457">
    <property type="term" value="P:protein folding"/>
    <property type="evidence" value="ECO:0007669"/>
    <property type="project" value="InterPro"/>
</dbReference>
<comment type="similarity">
    <text evidence="2">Belongs to the DsbB family. BdbC subfamily.</text>
</comment>
<accession>A0A653E7W1</accession>
<dbReference type="RefSeq" id="WP_150549066.1">
    <property type="nucleotide sequence ID" value="NZ_LR215729.2"/>
</dbReference>
<dbReference type="InterPro" id="IPR023380">
    <property type="entry name" value="DsbB-like_sf"/>
</dbReference>
<gene>
    <name evidence="13" type="ORF">PMYSY11_3654</name>
</gene>
<evidence type="ECO:0000256" key="11">
    <source>
        <dbReference type="ARBA" id="ARBA00023284"/>
    </source>
</evidence>
<evidence type="ECO:0000256" key="6">
    <source>
        <dbReference type="ARBA" id="ARBA00022989"/>
    </source>
</evidence>
<name>A0A653E7W1_9PSED</name>
<feature type="transmembrane region" description="Helical" evidence="12">
    <location>
        <begin position="47"/>
        <end position="65"/>
    </location>
</feature>
<evidence type="ECO:0000256" key="10">
    <source>
        <dbReference type="ARBA" id="ARBA00023186"/>
    </source>
</evidence>
<dbReference type="GO" id="GO:0016020">
    <property type="term" value="C:membrane"/>
    <property type="evidence" value="ECO:0007669"/>
    <property type="project" value="UniProtKB-SubCell"/>
</dbReference>
<evidence type="ECO:0000313" key="13">
    <source>
        <dbReference type="EMBL" id="VEV98698.1"/>
    </source>
</evidence>
<evidence type="ECO:0000256" key="3">
    <source>
        <dbReference type="ARBA" id="ARBA00022448"/>
    </source>
</evidence>
<keyword evidence="5" id="KW-0249">Electron transport</keyword>
<keyword evidence="11" id="KW-0676">Redox-active center</keyword>
<dbReference type="PANTHER" id="PTHR43469:SF1">
    <property type="entry name" value="SPBETA PROPHAGE-DERIVED DISULFIDE BOND FORMATION PROTEIN B"/>
    <property type="match status" value="1"/>
</dbReference>
<evidence type="ECO:0000256" key="8">
    <source>
        <dbReference type="ARBA" id="ARBA00023136"/>
    </source>
</evidence>
<reference evidence="13" key="1">
    <citation type="submission" date="2019-02" db="EMBL/GenBank/DDBJ databases">
        <authorList>
            <consortium name="Genoscope - CEA"/>
            <person name="William W."/>
        </authorList>
    </citation>
    <scope>NUCLEOTIDE SEQUENCE [LARGE SCALE GENOMIC DNA]</scope>
    <source>
        <strain evidence="13">YSy11</strain>
    </source>
</reference>
<evidence type="ECO:0000256" key="9">
    <source>
        <dbReference type="ARBA" id="ARBA00023157"/>
    </source>
</evidence>
<keyword evidence="8 12" id="KW-0472">Membrane</keyword>
<dbReference type="Pfam" id="PF02600">
    <property type="entry name" value="DsbB"/>
    <property type="match status" value="1"/>
</dbReference>
<dbReference type="InterPro" id="IPR003752">
    <property type="entry name" value="DiS_bond_form_DsbB/BdbC"/>
</dbReference>
<feature type="transmembrane region" description="Helical" evidence="12">
    <location>
        <begin position="117"/>
        <end position="142"/>
    </location>
</feature>
<keyword evidence="9" id="KW-1015">Disulfide bond</keyword>
<dbReference type="HAMAP" id="MF_00287">
    <property type="entry name" value="BdbC"/>
    <property type="match status" value="1"/>
</dbReference>
<dbReference type="EMBL" id="LR215729">
    <property type="protein sequence ID" value="VEV98698.1"/>
    <property type="molecule type" value="Genomic_DNA"/>
</dbReference>
<evidence type="ECO:0000256" key="12">
    <source>
        <dbReference type="SAM" id="Phobius"/>
    </source>
</evidence>
<dbReference type="Gene3D" id="1.20.1550.10">
    <property type="entry name" value="DsbB-like"/>
    <property type="match status" value="1"/>
</dbReference>
<comment type="subcellular location">
    <subcellularLocation>
        <location evidence="1">Membrane</location>
        <topology evidence="1">Multi-pass membrane protein</topology>
    </subcellularLocation>
</comment>
<dbReference type="PANTHER" id="PTHR43469">
    <property type="entry name" value="DISULFIDE FORMATION PROTEIN-RELATED"/>
    <property type="match status" value="1"/>
</dbReference>
<evidence type="ECO:0000256" key="2">
    <source>
        <dbReference type="ARBA" id="ARBA00007602"/>
    </source>
</evidence>
<dbReference type="SUPFAM" id="SSF158442">
    <property type="entry name" value="DsbB-like"/>
    <property type="match status" value="1"/>
</dbReference>
<dbReference type="AlphaFoldDB" id="A0A653E7W1"/>
<evidence type="ECO:0000256" key="1">
    <source>
        <dbReference type="ARBA" id="ARBA00004141"/>
    </source>
</evidence>
<dbReference type="InterPro" id="IPR012187">
    <property type="entry name" value="Disulphide_bond_form_BdbC"/>
</dbReference>
<keyword evidence="6 12" id="KW-1133">Transmembrane helix</keyword>
<feature type="transmembrane region" description="Helical" evidence="12">
    <location>
        <begin position="74"/>
        <end position="97"/>
    </location>
</feature>